<dbReference type="CDD" id="cd03416">
    <property type="entry name" value="CbiX_SirB_N"/>
    <property type="match status" value="1"/>
</dbReference>
<accession>A0ABT3KMQ5</accession>
<dbReference type="Pfam" id="PF01903">
    <property type="entry name" value="CbiX"/>
    <property type="match status" value="1"/>
</dbReference>
<dbReference type="Gene3D" id="3.40.50.1400">
    <property type="match status" value="1"/>
</dbReference>
<keyword evidence="4" id="KW-1185">Reference proteome</keyword>
<dbReference type="Proteomes" id="UP001431181">
    <property type="component" value="Unassembled WGS sequence"/>
</dbReference>
<gene>
    <name evidence="3" type="ORF">ONZ52_24355</name>
</gene>
<keyword evidence="1" id="KW-0479">Metal-binding</keyword>
<evidence type="ECO:0000313" key="4">
    <source>
        <dbReference type="Proteomes" id="UP001431181"/>
    </source>
</evidence>
<evidence type="ECO:0000256" key="1">
    <source>
        <dbReference type="ARBA" id="ARBA00022723"/>
    </source>
</evidence>
<reference evidence="3" key="1">
    <citation type="submission" date="2022-11" db="EMBL/GenBank/DDBJ databases">
        <title>Marinomonas sp. nov., isolated from marine algae.</title>
        <authorList>
            <person name="Choi D.G."/>
            <person name="Kim J.M."/>
            <person name="Lee J.K."/>
            <person name="Baek J.H."/>
            <person name="Jeon C.O."/>
        </authorList>
    </citation>
    <scope>NUCLEOTIDE SEQUENCE</scope>
    <source>
        <strain evidence="3">KJ51-3</strain>
    </source>
</reference>
<comment type="caution">
    <text evidence="3">The sequence shown here is derived from an EMBL/GenBank/DDBJ whole genome shotgun (WGS) entry which is preliminary data.</text>
</comment>
<proteinExistence type="predicted"/>
<dbReference type="RefSeq" id="WP_265221141.1">
    <property type="nucleotide sequence ID" value="NZ_JAPEUL010000012.1"/>
</dbReference>
<dbReference type="SUPFAM" id="SSF53800">
    <property type="entry name" value="Chelatase"/>
    <property type="match status" value="1"/>
</dbReference>
<evidence type="ECO:0000313" key="3">
    <source>
        <dbReference type="EMBL" id="MCW4631835.1"/>
    </source>
</evidence>
<sequence length="68" mass="7843">MLRKEYDHIILLAHGSPDPLWKQPFESLYQQVAQAYGENNVSLAYMELTAPSLEDVIDILGKEVRHIF</sequence>
<organism evidence="3 4">
    <name type="scientific">Marinomonas rhodophyticola</name>
    <dbReference type="NCBI Taxonomy" id="2992803"/>
    <lineage>
        <taxon>Bacteria</taxon>
        <taxon>Pseudomonadati</taxon>
        <taxon>Pseudomonadota</taxon>
        <taxon>Gammaproteobacteria</taxon>
        <taxon>Oceanospirillales</taxon>
        <taxon>Oceanospirillaceae</taxon>
        <taxon>Marinomonas</taxon>
    </lineage>
</organism>
<protein>
    <submittedName>
        <fullName evidence="3">CbiX/SirB N-terminal domain-containing protein</fullName>
    </submittedName>
</protein>
<dbReference type="EMBL" id="JAPEUL010000012">
    <property type="protein sequence ID" value="MCW4631835.1"/>
    <property type="molecule type" value="Genomic_DNA"/>
</dbReference>
<dbReference type="InterPro" id="IPR002762">
    <property type="entry name" value="CbiX-like"/>
</dbReference>
<keyword evidence="2" id="KW-0456">Lyase</keyword>
<evidence type="ECO:0000256" key="2">
    <source>
        <dbReference type="ARBA" id="ARBA00023239"/>
    </source>
</evidence>
<name>A0ABT3KMQ5_9GAMM</name>